<comment type="caution">
    <text evidence="2">The sequence shown here is derived from an EMBL/GenBank/DDBJ whole genome shotgun (WGS) entry which is preliminary data.</text>
</comment>
<name>A0ABS2U768_9ACTN</name>
<evidence type="ECO:0000313" key="2">
    <source>
        <dbReference type="EMBL" id="MBM9510008.1"/>
    </source>
</evidence>
<feature type="region of interest" description="Disordered" evidence="1">
    <location>
        <begin position="1"/>
        <end position="26"/>
    </location>
</feature>
<reference evidence="2 3" key="1">
    <citation type="submission" date="2021-01" db="EMBL/GenBank/DDBJ databases">
        <title>Streptomyces acididurans sp. nov., isolated from a peat swamp forest soil.</title>
        <authorList>
            <person name="Chantavorakit T."/>
            <person name="Duangmal K."/>
        </authorList>
    </citation>
    <scope>NUCLEOTIDE SEQUENCE [LARGE SCALE GENOMIC DNA]</scope>
    <source>
        <strain evidence="2 3">KK5PA1</strain>
    </source>
</reference>
<dbReference type="Proteomes" id="UP000749040">
    <property type="component" value="Unassembled WGS sequence"/>
</dbReference>
<evidence type="ECO:0000256" key="1">
    <source>
        <dbReference type="SAM" id="MobiDB-lite"/>
    </source>
</evidence>
<gene>
    <name evidence="2" type="ORF">ITX44_36720</name>
</gene>
<evidence type="ECO:0000313" key="3">
    <source>
        <dbReference type="Proteomes" id="UP000749040"/>
    </source>
</evidence>
<dbReference type="EMBL" id="JADKYB010000030">
    <property type="protein sequence ID" value="MBM9510008.1"/>
    <property type="molecule type" value="Genomic_DNA"/>
</dbReference>
<sequence length="68" mass="7439">MSRTYRDLAQKALERAGQQMREMPTGDVRPDVITAHAALVQATATIALTQALLYVGDTISQADHTIEK</sequence>
<protein>
    <submittedName>
        <fullName evidence="2">Uncharacterized protein</fullName>
    </submittedName>
</protein>
<organism evidence="2 3">
    <name type="scientific">Actinacidiphila acididurans</name>
    <dbReference type="NCBI Taxonomy" id="2784346"/>
    <lineage>
        <taxon>Bacteria</taxon>
        <taxon>Bacillati</taxon>
        <taxon>Actinomycetota</taxon>
        <taxon>Actinomycetes</taxon>
        <taxon>Kitasatosporales</taxon>
        <taxon>Streptomycetaceae</taxon>
        <taxon>Actinacidiphila</taxon>
    </lineage>
</organism>
<accession>A0ABS2U768</accession>
<dbReference type="RefSeq" id="WP_205363613.1">
    <property type="nucleotide sequence ID" value="NZ_JADKYB010000030.1"/>
</dbReference>
<keyword evidence="3" id="KW-1185">Reference proteome</keyword>
<proteinExistence type="predicted"/>
<feature type="compositionally biased region" description="Basic and acidic residues" evidence="1">
    <location>
        <begin position="1"/>
        <end position="14"/>
    </location>
</feature>